<keyword evidence="2" id="KW-1185">Reference proteome</keyword>
<feature type="non-terminal residue" evidence="1">
    <location>
        <position position="1"/>
    </location>
</feature>
<organism evidence="1 2">
    <name type="scientific">Clonorchis sinensis</name>
    <name type="common">Chinese liver fluke</name>
    <dbReference type="NCBI Taxonomy" id="79923"/>
    <lineage>
        <taxon>Eukaryota</taxon>
        <taxon>Metazoa</taxon>
        <taxon>Spiralia</taxon>
        <taxon>Lophotrochozoa</taxon>
        <taxon>Platyhelminthes</taxon>
        <taxon>Trematoda</taxon>
        <taxon>Digenea</taxon>
        <taxon>Opisthorchiida</taxon>
        <taxon>Opisthorchiata</taxon>
        <taxon>Opisthorchiidae</taxon>
        <taxon>Clonorchis</taxon>
    </lineage>
</organism>
<evidence type="ECO:0000313" key="1">
    <source>
        <dbReference type="EMBL" id="KAG5450156.1"/>
    </source>
</evidence>
<reference evidence="1 2" key="2">
    <citation type="journal article" date="2021" name="Genomics">
        <title>High-quality reference genome for Clonorchis sinensis.</title>
        <authorList>
            <person name="Young N.D."/>
            <person name="Stroehlein A.J."/>
            <person name="Kinkar L."/>
            <person name="Wang T."/>
            <person name="Sohn W.M."/>
            <person name="Chang B.C.H."/>
            <person name="Kaur P."/>
            <person name="Weisz D."/>
            <person name="Dudchenko O."/>
            <person name="Aiden E.L."/>
            <person name="Korhonen P.K."/>
            <person name="Gasser R.B."/>
        </authorList>
    </citation>
    <scope>NUCLEOTIDE SEQUENCE [LARGE SCALE GENOMIC DNA]</scope>
    <source>
        <strain evidence="1">Cs-k2</strain>
    </source>
</reference>
<evidence type="ECO:0000313" key="2">
    <source>
        <dbReference type="Proteomes" id="UP000286415"/>
    </source>
</evidence>
<dbReference type="Proteomes" id="UP000286415">
    <property type="component" value="Unassembled WGS sequence"/>
</dbReference>
<gene>
    <name evidence="1" type="ORF">CSKR_110107</name>
</gene>
<reference evidence="1 2" key="1">
    <citation type="journal article" date="2018" name="Biotechnol. Adv.">
        <title>Improved genomic resources and new bioinformatic workflow for the carcinogenic parasite Clonorchis sinensis: Biotechnological implications.</title>
        <authorList>
            <person name="Wang D."/>
            <person name="Korhonen P.K."/>
            <person name="Gasser R.B."/>
            <person name="Young N.D."/>
        </authorList>
    </citation>
    <scope>NUCLEOTIDE SEQUENCE [LARGE SCALE GENOMIC DNA]</scope>
    <source>
        <strain evidence="1">Cs-k2</strain>
    </source>
</reference>
<comment type="caution">
    <text evidence="1">The sequence shown here is derived from an EMBL/GenBank/DDBJ whole genome shotgun (WGS) entry which is preliminary data.</text>
</comment>
<accession>A0A419PD40</accession>
<dbReference type="InParanoid" id="A0A419PD40"/>
<sequence length="147" mass="16237">PLELIYGTSSSMYILHWRLVQSCDTALGFNLSMPIPDVAQWAGGHGREKEWNSCGRAIKLGMAVTCHHWPDMLQFLDSPVTDVTFKEGKICGCASKLGMAVPCHQWLDILRFLNILSTDVIFKIIGLGCAIPRAAGYFQVGQGSPRR</sequence>
<dbReference type="EMBL" id="NIRI02000042">
    <property type="protein sequence ID" value="KAG5450156.1"/>
    <property type="molecule type" value="Genomic_DNA"/>
</dbReference>
<protein>
    <submittedName>
        <fullName evidence="1">Uncharacterized protein</fullName>
    </submittedName>
</protein>
<dbReference type="AlphaFoldDB" id="A0A419PD40"/>
<name>A0A419PD40_CLOSI</name>
<proteinExistence type="predicted"/>